<organism evidence="2 3">
    <name type="scientific">Pontibacillus yanchengensis</name>
    <dbReference type="NCBI Taxonomy" id="462910"/>
    <lineage>
        <taxon>Bacteria</taxon>
        <taxon>Bacillati</taxon>
        <taxon>Bacillota</taxon>
        <taxon>Bacilli</taxon>
        <taxon>Bacillales</taxon>
        <taxon>Bacillaceae</taxon>
        <taxon>Pontibacillus</taxon>
    </lineage>
</organism>
<dbReference type="SUPFAM" id="SSF55315">
    <property type="entry name" value="L30e-like"/>
    <property type="match status" value="1"/>
</dbReference>
<evidence type="ECO:0000313" key="3">
    <source>
        <dbReference type="Proteomes" id="UP000468638"/>
    </source>
</evidence>
<keyword evidence="2" id="KW-0687">Ribonucleoprotein</keyword>
<name>A0A6I4ZVL9_9BACI</name>
<reference evidence="2 3" key="1">
    <citation type="submission" date="2019-11" db="EMBL/GenBank/DDBJ databases">
        <title>Genome sequences of 17 halophilic strains isolated from different environments.</title>
        <authorList>
            <person name="Furrow R.E."/>
        </authorList>
    </citation>
    <scope>NUCLEOTIDE SEQUENCE [LARGE SCALE GENOMIC DNA]</scope>
    <source>
        <strain evidence="2 3">22514_16_FS</strain>
    </source>
</reference>
<dbReference type="InterPro" id="IPR029064">
    <property type="entry name" value="Ribosomal_eL30-like_sf"/>
</dbReference>
<evidence type="ECO:0000259" key="1">
    <source>
        <dbReference type="Pfam" id="PF01248"/>
    </source>
</evidence>
<dbReference type="OrthoDB" id="9794863at2"/>
<dbReference type="RefSeq" id="WP_160846787.1">
    <property type="nucleotide sequence ID" value="NZ_WMEQ01000003.1"/>
</dbReference>
<gene>
    <name evidence="2" type="ORF">GLW05_06175</name>
</gene>
<comment type="caution">
    <text evidence="2">The sequence shown here is derived from an EMBL/GenBank/DDBJ whole genome shotgun (WGS) entry which is preliminary data.</text>
</comment>
<dbReference type="Gene3D" id="3.30.1330.30">
    <property type="match status" value="1"/>
</dbReference>
<sequence>MSSYLNMVGLAFRAGKCTLGEEAIVRDIQAKRAYLVLIAHDIGASTNKKLTDKCRSYEVTFREVDDRDTLSSAIGKTGRVAIAITDRGFATKITSMLDESIRG</sequence>
<protein>
    <submittedName>
        <fullName evidence="2">50S ribosomal protein L7ae</fullName>
    </submittedName>
</protein>
<dbReference type="EMBL" id="WMEQ01000003">
    <property type="protein sequence ID" value="MYL33184.1"/>
    <property type="molecule type" value="Genomic_DNA"/>
</dbReference>
<dbReference type="GO" id="GO:0005840">
    <property type="term" value="C:ribosome"/>
    <property type="evidence" value="ECO:0007669"/>
    <property type="project" value="UniProtKB-KW"/>
</dbReference>
<dbReference type="Pfam" id="PF01248">
    <property type="entry name" value="Ribosomal_L7Ae"/>
    <property type="match status" value="1"/>
</dbReference>
<dbReference type="InterPro" id="IPR004038">
    <property type="entry name" value="Ribosomal_eL8/eL30/eS12/Gad45"/>
</dbReference>
<evidence type="ECO:0000313" key="2">
    <source>
        <dbReference type="EMBL" id="MYL33184.1"/>
    </source>
</evidence>
<feature type="domain" description="Ribosomal protein eL8/eL30/eS12/Gadd45" evidence="1">
    <location>
        <begin position="8"/>
        <end position="92"/>
    </location>
</feature>
<proteinExistence type="predicted"/>
<dbReference type="Proteomes" id="UP000468638">
    <property type="component" value="Unassembled WGS sequence"/>
</dbReference>
<accession>A0A6I4ZVL9</accession>
<keyword evidence="2" id="KW-0689">Ribosomal protein</keyword>
<dbReference type="AlphaFoldDB" id="A0A6I4ZVL9"/>